<accession>A0A3E4YLL0</accession>
<keyword evidence="1" id="KW-0472">Membrane</keyword>
<comment type="caution">
    <text evidence="2">The sequence shown here is derived from an EMBL/GenBank/DDBJ whole genome shotgun (WGS) entry which is preliminary data.</text>
</comment>
<sequence>MNKINDTIIGILLLIIMIFIAAKAFKPFVNIGVNVLTSNIDLPKSYKEGFDTSNLSYDASKIVGAWYGEDVDSDTNKTMSGIFNFYSNGTGEITINILNGKSHHAPFTYTYNFKNNELEIVCKNEKLSFVINNIDDNSLTIADENSTTTYTKINYSHK</sequence>
<reference evidence="2 3" key="1">
    <citation type="submission" date="2018-08" db="EMBL/GenBank/DDBJ databases">
        <title>A genome reference for cultivated species of the human gut microbiota.</title>
        <authorList>
            <person name="Zou Y."/>
            <person name="Xue W."/>
            <person name="Luo G."/>
        </authorList>
    </citation>
    <scope>NUCLEOTIDE SEQUENCE [LARGE SCALE GENOMIC DNA]</scope>
    <source>
        <strain evidence="2 3">OM07-13</strain>
    </source>
</reference>
<proteinExistence type="predicted"/>
<keyword evidence="1" id="KW-1133">Transmembrane helix</keyword>
<keyword evidence="1" id="KW-0812">Transmembrane</keyword>
<dbReference type="EMBL" id="QSTP01000001">
    <property type="protein sequence ID" value="RGM75432.1"/>
    <property type="molecule type" value="Genomic_DNA"/>
</dbReference>
<gene>
    <name evidence="2" type="ORF">DXB99_02610</name>
</gene>
<evidence type="ECO:0000313" key="2">
    <source>
        <dbReference type="EMBL" id="RGM75432.1"/>
    </source>
</evidence>
<evidence type="ECO:0000256" key="1">
    <source>
        <dbReference type="SAM" id="Phobius"/>
    </source>
</evidence>
<dbReference type="Proteomes" id="UP000260758">
    <property type="component" value="Unassembled WGS sequence"/>
</dbReference>
<name>A0A3E4YLL0_9FIRM</name>
<organism evidence="2 3">
    <name type="scientific">Agathobacter rectalis</name>
    <dbReference type="NCBI Taxonomy" id="39491"/>
    <lineage>
        <taxon>Bacteria</taxon>
        <taxon>Bacillati</taxon>
        <taxon>Bacillota</taxon>
        <taxon>Clostridia</taxon>
        <taxon>Lachnospirales</taxon>
        <taxon>Lachnospiraceae</taxon>
        <taxon>Agathobacter</taxon>
    </lineage>
</organism>
<dbReference type="RefSeq" id="WP_117718190.1">
    <property type="nucleotide sequence ID" value="NZ_QSTP01000001.1"/>
</dbReference>
<evidence type="ECO:0000313" key="3">
    <source>
        <dbReference type="Proteomes" id="UP000260758"/>
    </source>
</evidence>
<protein>
    <submittedName>
        <fullName evidence="2">Uncharacterized protein</fullName>
    </submittedName>
</protein>
<feature type="transmembrane region" description="Helical" evidence="1">
    <location>
        <begin position="7"/>
        <end position="25"/>
    </location>
</feature>
<dbReference type="AlphaFoldDB" id="A0A3E4YLL0"/>